<dbReference type="OrthoDB" id="9807885at2"/>
<dbReference type="PANTHER" id="PTHR43094">
    <property type="entry name" value="AMINOTRANSFERASE"/>
    <property type="match status" value="1"/>
</dbReference>
<protein>
    <submittedName>
        <fullName evidence="5">Aspartate aminotransferase family protein</fullName>
    </submittedName>
</protein>
<evidence type="ECO:0000313" key="5">
    <source>
        <dbReference type="EMBL" id="RTE10894.1"/>
    </source>
</evidence>
<dbReference type="InterPro" id="IPR015424">
    <property type="entry name" value="PyrdxlP-dep_Trfase"/>
</dbReference>
<reference evidence="5 6" key="1">
    <citation type="submission" date="2018-12" db="EMBL/GenBank/DDBJ databases">
        <title>Bacillus ochoae sp. nov., Paenibacillus whitsoniae sp. nov., Paenibacillus spiritus sp. nov. Isolated from the Mars Exploration Rover during spacecraft assembly.</title>
        <authorList>
            <person name="Seuylemezian A."/>
            <person name="Vaishampayan P."/>
        </authorList>
    </citation>
    <scope>NUCLEOTIDE SEQUENCE [LARGE SCALE GENOMIC DNA]</scope>
    <source>
        <strain evidence="5 6">MER 54</strain>
    </source>
</reference>
<proteinExistence type="inferred from homology"/>
<evidence type="ECO:0000256" key="3">
    <source>
        <dbReference type="ARBA" id="ARBA00022898"/>
    </source>
</evidence>
<dbReference type="GO" id="GO:0030170">
    <property type="term" value="F:pyridoxal phosphate binding"/>
    <property type="evidence" value="ECO:0007669"/>
    <property type="project" value="InterPro"/>
</dbReference>
<dbReference type="CDD" id="cd00610">
    <property type="entry name" value="OAT_like"/>
    <property type="match status" value="1"/>
</dbReference>
<dbReference type="InterPro" id="IPR005814">
    <property type="entry name" value="Aminotrans_3"/>
</dbReference>
<dbReference type="SUPFAM" id="SSF53383">
    <property type="entry name" value="PLP-dependent transferases"/>
    <property type="match status" value="1"/>
</dbReference>
<keyword evidence="3 4" id="KW-0663">Pyridoxal phosphate</keyword>
<organism evidence="5 6">
    <name type="scientific">Paenibacillus whitsoniae</name>
    <dbReference type="NCBI Taxonomy" id="2496558"/>
    <lineage>
        <taxon>Bacteria</taxon>
        <taxon>Bacillati</taxon>
        <taxon>Bacillota</taxon>
        <taxon>Bacilli</taxon>
        <taxon>Bacillales</taxon>
        <taxon>Paenibacillaceae</taxon>
        <taxon>Paenibacillus</taxon>
    </lineage>
</organism>
<comment type="cofactor">
    <cofactor evidence="1">
        <name>pyridoxal 5'-phosphate</name>
        <dbReference type="ChEBI" id="CHEBI:597326"/>
    </cofactor>
</comment>
<keyword evidence="6" id="KW-1185">Reference proteome</keyword>
<evidence type="ECO:0000256" key="1">
    <source>
        <dbReference type="ARBA" id="ARBA00001933"/>
    </source>
</evidence>
<dbReference type="NCBIfam" id="NF005375">
    <property type="entry name" value="PRK06917.1"/>
    <property type="match status" value="1"/>
</dbReference>
<dbReference type="AlphaFoldDB" id="A0A430JIN6"/>
<comment type="similarity">
    <text evidence="2 4">Belongs to the class-III pyridoxal-phosphate-dependent aminotransferase family.</text>
</comment>
<dbReference type="InterPro" id="IPR015422">
    <property type="entry name" value="PyrdxlP-dep_Trfase_small"/>
</dbReference>
<dbReference type="RefSeq" id="WP_126140357.1">
    <property type="nucleotide sequence ID" value="NZ_RXHU01000015.1"/>
</dbReference>
<evidence type="ECO:0000256" key="2">
    <source>
        <dbReference type="ARBA" id="ARBA00008954"/>
    </source>
</evidence>
<dbReference type="PIRSF" id="PIRSF000521">
    <property type="entry name" value="Transaminase_4ab_Lys_Orn"/>
    <property type="match status" value="1"/>
</dbReference>
<dbReference type="Gene3D" id="3.90.1150.10">
    <property type="entry name" value="Aspartate Aminotransferase, domain 1"/>
    <property type="match status" value="1"/>
</dbReference>
<gene>
    <name evidence="5" type="ORF">EJQ19_04845</name>
</gene>
<accession>A0A430JIN6</accession>
<dbReference type="InterPro" id="IPR015421">
    <property type="entry name" value="PyrdxlP-dep_Trfase_major"/>
</dbReference>
<comment type="caution">
    <text evidence="5">The sequence shown here is derived from an EMBL/GenBank/DDBJ whole genome shotgun (WGS) entry which is preliminary data.</text>
</comment>
<keyword evidence="5" id="KW-0808">Transferase</keyword>
<dbReference type="InterPro" id="IPR049704">
    <property type="entry name" value="Aminotrans_3_PPA_site"/>
</dbReference>
<evidence type="ECO:0000313" key="6">
    <source>
        <dbReference type="Proteomes" id="UP000276128"/>
    </source>
</evidence>
<sequence>MQREHLIKPLLGHKYPTIAYGQGVFLYDEDGKAYLDASSGAITAGIGHGVQDIIDAMQEQAGKVSFVYRSQFTSKPAEALAAKLSDLAPGQDYWSFFVGSGSEATETAMKIAIQHWQEQGRHGKNKVISRRMSYHGITMGALSMSGHTLRRRRFVPLLEDFPVVAPPYCYRCPLHSSYPSCGMACADDLETAIRRIGAEHIAAFIAEPIVGAAGGALTPPPGYYARIKAICERHELLFIADEVMTGIGRTGAMFAMEHDGVEPDLIALGKGMSAGYTPMAATMVKDRVMAPILQGSRSVMAGHTYSANPQSAAVALAVLRYIEQHGLVQQAADRGRYLLAKLQQLAGGIPIIGDVRGKGLLLGIEFVRDRATKEPFPEAAGLTSRVIEKALQKGLLVYPASGAIDGVGDAILVAPPMVITEAELDLLAELLEAAIREVMEELGAPTAPGDGDPDSMTEVT</sequence>
<dbReference type="FunFam" id="3.40.640.10:FF:000004">
    <property type="entry name" value="Acetylornithine aminotransferase"/>
    <property type="match status" value="1"/>
</dbReference>
<dbReference type="GO" id="GO:0008483">
    <property type="term" value="F:transaminase activity"/>
    <property type="evidence" value="ECO:0007669"/>
    <property type="project" value="UniProtKB-KW"/>
</dbReference>
<dbReference type="Gene3D" id="3.40.640.10">
    <property type="entry name" value="Type I PLP-dependent aspartate aminotransferase-like (Major domain)"/>
    <property type="match status" value="1"/>
</dbReference>
<keyword evidence="5" id="KW-0032">Aminotransferase</keyword>
<dbReference type="Proteomes" id="UP000276128">
    <property type="component" value="Unassembled WGS sequence"/>
</dbReference>
<dbReference type="PROSITE" id="PS00600">
    <property type="entry name" value="AA_TRANSFER_CLASS_3"/>
    <property type="match status" value="1"/>
</dbReference>
<dbReference type="Pfam" id="PF00202">
    <property type="entry name" value="Aminotran_3"/>
    <property type="match status" value="1"/>
</dbReference>
<name>A0A430JIN6_9BACL</name>
<dbReference type="PANTHER" id="PTHR43094:SF1">
    <property type="entry name" value="AMINOTRANSFERASE CLASS-III"/>
    <property type="match status" value="1"/>
</dbReference>
<dbReference type="EMBL" id="RXHU01000015">
    <property type="protein sequence ID" value="RTE10894.1"/>
    <property type="molecule type" value="Genomic_DNA"/>
</dbReference>
<evidence type="ECO:0000256" key="4">
    <source>
        <dbReference type="RuleBase" id="RU003560"/>
    </source>
</evidence>